<dbReference type="GO" id="GO:0003677">
    <property type="term" value="F:DNA binding"/>
    <property type="evidence" value="ECO:0007669"/>
    <property type="project" value="UniProtKB-KW"/>
</dbReference>
<gene>
    <name evidence="1" type="ORF">B1A_13610</name>
</gene>
<accession>T1BAD9</accession>
<reference evidence="1" key="2">
    <citation type="journal article" date="2014" name="ISME J.">
        <title>Microbial stratification in low pH oxic and suboxic macroscopic growths along an acid mine drainage.</title>
        <authorList>
            <person name="Mendez-Garcia C."/>
            <person name="Mesa V."/>
            <person name="Sprenger R.R."/>
            <person name="Richter M."/>
            <person name="Diez M.S."/>
            <person name="Solano J."/>
            <person name="Bargiela R."/>
            <person name="Golyshina O.V."/>
            <person name="Manteca A."/>
            <person name="Ramos J.L."/>
            <person name="Gallego J.R."/>
            <person name="Llorente I."/>
            <person name="Martins Dos Santos V.A."/>
            <person name="Jensen O.N."/>
            <person name="Pelaez A.I."/>
            <person name="Sanchez J."/>
            <person name="Ferrer M."/>
        </authorList>
    </citation>
    <scope>NUCLEOTIDE SEQUENCE</scope>
</reference>
<dbReference type="EMBL" id="AUZX01009966">
    <property type="protein sequence ID" value="EQD49959.1"/>
    <property type="molecule type" value="Genomic_DNA"/>
</dbReference>
<reference evidence="1" key="1">
    <citation type="submission" date="2013-08" db="EMBL/GenBank/DDBJ databases">
        <authorList>
            <person name="Mendez C."/>
            <person name="Richter M."/>
            <person name="Ferrer M."/>
            <person name="Sanchez J."/>
        </authorList>
    </citation>
    <scope>NUCLEOTIDE SEQUENCE</scope>
</reference>
<evidence type="ECO:0000313" key="1">
    <source>
        <dbReference type="EMBL" id="EQD49959.1"/>
    </source>
</evidence>
<protein>
    <submittedName>
        <fullName evidence="1">CopG domain protein DNA-binding domain protein</fullName>
    </submittedName>
</protein>
<dbReference type="AlphaFoldDB" id="T1BAD9"/>
<keyword evidence="1" id="KW-0238">DNA-binding</keyword>
<comment type="caution">
    <text evidence="1">The sequence shown here is derived from an EMBL/GenBank/DDBJ whole genome shotgun (WGS) entry which is preliminary data.</text>
</comment>
<organism evidence="1">
    <name type="scientific">mine drainage metagenome</name>
    <dbReference type="NCBI Taxonomy" id="410659"/>
    <lineage>
        <taxon>unclassified sequences</taxon>
        <taxon>metagenomes</taxon>
        <taxon>ecological metagenomes</taxon>
    </lineage>
</organism>
<proteinExistence type="predicted"/>
<sequence length="63" mass="7156">MGKDGKNAKRVTITFTKEQHHALQRIADVNKVEVAWLVRRAVDRFIEQVDGDAGSPLLPFIIR</sequence>
<name>T1BAD9_9ZZZZ</name>